<accession>A0A380RTH6</accession>
<dbReference type="Proteomes" id="UP000255423">
    <property type="component" value="Unassembled WGS sequence"/>
</dbReference>
<dbReference type="AlphaFoldDB" id="A0A380RTH6"/>
<name>A0A380RTH6_FIBSU</name>
<proteinExistence type="predicted"/>
<evidence type="ECO:0000313" key="2">
    <source>
        <dbReference type="EMBL" id="SUQ18863.1"/>
    </source>
</evidence>
<feature type="chain" id="PRO_5016821352" evidence="1">
    <location>
        <begin position="23"/>
        <end position="244"/>
    </location>
</feature>
<dbReference type="RefSeq" id="WP_146196719.1">
    <property type="nucleotide sequence ID" value="NZ_UHJL01000001.1"/>
</dbReference>
<dbReference type="EMBL" id="UHJL01000001">
    <property type="protein sequence ID" value="SUQ18863.1"/>
    <property type="molecule type" value="Genomic_DNA"/>
</dbReference>
<evidence type="ECO:0000313" key="3">
    <source>
        <dbReference type="Proteomes" id="UP000255423"/>
    </source>
</evidence>
<protein>
    <submittedName>
        <fullName evidence="2">Uncharacterized protein</fullName>
    </submittedName>
</protein>
<feature type="signal peptide" evidence="1">
    <location>
        <begin position="1"/>
        <end position="22"/>
    </location>
</feature>
<reference evidence="2 3" key="1">
    <citation type="submission" date="2017-08" db="EMBL/GenBank/DDBJ databases">
        <authorList>
            <person name="de Groot N.N."/>
        </authorList>
    </citation>
    <scope>NUCLEOTIDE SEQUENCE [LARGE SCALE GENOMIC DNA]</scope>
    <source>
        <strain evidence="2 3">HM2</strain>
    </source>
</reference>
<evidence type="ECO:0000256" key="1">
    <source>
        <dbReference type="SAM" id="SignalP"/>
    </source>
</evidence>
<keyword evidence="1" id="KW-0732">Signal</keyword>
<gene>
    <name evidence="2" type="ORF">SAMN05661053_0084</name>
</gene>
<sequence length="244" mass="27246">MMSKIFKSVFAAALAFSATVMAEDIIRFVPDPYPIGYADQGDVRHIVIKGANITNKEIVLETVMGQGIGMSNFKYPTKIAPNAPVTIEFDMDFAGMDGQINPVVVMVDNQGKSYAAQLDGYVKNPIFFGEKLFDTGYYAANEKREWTFYVWGTDKKTRPDLALDENSQKEFKLKTKNVMLNVDDMGKIKEGGKVPGIKVTLSTAGLSRTGWELKQKSIRKIVGFKSKKYPKATPEVLIIGYWKD</sequence>
<organism evidence="2 3">
    <name type="scientific">Fibrobacter succinogenes</name>
    <name type="common">Bacteroides succinogenes</name>
    <dbReference type="NCBI Taxonomy" id="833"/>
    <lineage>
        <taxon>Bacteria</taxon>
        <taxon>Pseudomonadati</taxon>
        <taxon>Fibrobacterota</taxon>
        <taxon>Fibrobacteria</taxon>
        <taxon>Fibrobacterales</taxon>
        <taxon>Fibrobacteraceae</taxon>
        <taxon>Fibrobacter</taxon>
    </lineage>
</organism>